<proteinExistence type="predicted"/>
<dbReference type="EMBL" id="AZEG01000035">
    <property type="protein sequence ID" value="KRL34876.1"/>
    <property type="molecule type" value="Genomic_DNA"/>
</dbReference>
<dbReference type="Proteomes" id="UP000051155">
    <property type="component" value="Unassembled WGS sequence"/>
</dbReference>
<feature type="transmembrane region" description="Helical" evidence="1">
    <location>
        <begin position="187"/>
        <end position="207"/>
    </location>
</feature>
<dbReference type="STRING" id="1423812.FD20_GL001537"/>
<dbReference type="PATRIC" id="fig|1423812.3.peg.1635"/>
<keyword evidence="1" id="KW-0472">Membrane</keyword>
<evidence type="ECO:0000313" key="3">
    <source>
        <dbReference type="Proteomes" id="UP000051155"/>
    </source>
</evidence>
<accession>A0A0R1PRG4</accession>
<feature type="transmembrane region" description="Helical" evidence="1">
    <location>
        <begin position="43"/>
        <end position="61"/>
    </location>
</feature>
<feature type="transmembrane region" description="Helical" evidence="1">
    <location>
        <begin position="421"/>
        <end position="440"/>
    </location>
</feature>
<feature type="transmembrane region" description="Helical" evidence="1">
    <location>
        <begin position="461"/>
        <end position="487"/>
    </location>
</feature>
<keyword evidence="1" id="KW-1133">Transmembrane helix</keyword>
<gene>
    <name evidence="2" type="ORF">FD20_GL001537</name>
</gene>
<protein>
    <submittedName>
        <fullName evidence="2">ABC superfamily ATP binding cassette transporter, membrane protein</fullName>
    </submittedName>
</protein>
<feature type="transmembrane region" description="Helical" evidence="1">
    <location>
        <begin position="309"/>
        <end position="326"/>
    </location>
</feature>
<feature type="transmembrane region" description="Helical" evidence="1">
    <location>
        <begin position="338"/>
        <end position="361"/>
    </location>
</feature>
<feature type="transmembrane region" description="Helical" evidence="1">
    <location>
        <begin position="148"/>
        <end position="175"/>
    </location>
</feature>
<keyword evidence="1" id="KW-0812">Transmembrane</keyword>
<feature type="transmembrane region" description="Helical" evidence="1">
    <location>
        <begin position="113"/>
        <end position="136"/>
    </location>
</feature>
<feature type="transmembrane region" description="Helical" evidence="1">
    <location>
        <begin position="493"/>
        <end position="516"/>
    </location>
</feature>
<evidence type="ECO:0000256" key="1">
    <source>
        <dbReference type="SAM" id="Phobius"/>
    </source>
</evidence>
<feature type="transmembrane region" description="Helical" evidence="1">
    <location>
        <begin position="239"/>
        <end position="261"/>
    </location>
</feature>
<comment type="caution">
    <text evidence="2">The sequence shown here is derived from an EMBL/GenBank/DDBJ whole genome shotgun (WGS) entry which is preliminary data.</text>
</comment>
<evidence type="ECO:0000313" key="2">
    <source>
        <dbReference type="EMBL" id="KRL34876.1"/>
    </source>
</evidence>
<sequence>MNKNQLWQLTKINLLYANPQATSKARQSGKTGRKLTFALLRQYILIGVIFVALYGVTLLGFNLAIQTAIFTKFIALFTLMLVSQNISVINNVFFESNDQGAYLPLPFDQRTIYLAKTIVVQMANLSFAIPILWVFIMTSVHADNWFVSFLIAIILFILYLSLLFLSCTFVVFGLAQTKIFRQHQKMMTLLLLAISFVAMIAAIFLINNTSQTMSANQTGLFGFNLLHRILVYPLNGSSLFFLTIILAAVVLLAVLADRWLFPQLMVEHKNNRTLRKKNKRAGNSRSMKEQLIRYNLKLLQNPTLLMQNFYMTTFPFIMLGAGALSGDGSGISFEHFSLMYFGVFFLSGIAISALSIGPYSLTALGISLDRSNLFFIQTLPISFLVYLRLKFLTMWVLQTLYLLVLTIAVGFWLHITGVNFVALLLGVIWGAYLISLIYFTRDWRLRDLEWGNVTQLFNRGGGTLVSMLVVFGGMIVFGIIISGYFYLIKYTAVSWLINSFFGLIIFASSAGVIWKYQITFWQKKLK</sequence>
<dbReference type="OrthoDB" id="2176387at2"/>
<dbReference type="RefSeq" id="WP_057738507.1">
    <property type="nucleotide sequence ID" value="NZ_AZEG01000035.1"/>
</dbReference>
<feature type="transmembrane region" description="Helical" evidence="1">
    <location>
        <begin position="396"/>
        <end position="415"/>
    </location>
</feature>
<reference evidence="2 3" key="1">
    <citation type="journal article" date="2015" name="Genome Announc.">
        <title>Expanding the biotechnology potential of lactobacilli through comparative genomics of 213 strains and associated genera.</title>
        <authorList>
            <person name="Sun Z."/>
            <person name="Harris H.M."/>
            <person name="McCann A."/>
            <person name="Guo C."/>
            <person name="Argimon S."/>
            <person name="Zhang W."/>
            <person name="Yang X."/>
            <person name="Jeffery I.B."/>
            <person name="Cooney J.C."/>
            <person name="Kagawa T.F."/>
            <person name="Liu W."/>
            <person name="Song Y."/>
            <person name="Salvetti E."/>
            <person name="Wrobel A."/>
            <person name="Rasinkangas P."/>
            <person name="Parkhill J."/>
            <person name="Rea M.C."/>
            <person name="O'Sullivan O."/>
            <person name="Ritari J."/>
            <person name="Douillard F.P."/>
            <person name="Paul Ross R."/>
            <person name="Yang R."/>
            <person name="Briner A.E."/>
            <person name="Felis G.E."/>
            <person name="de Vos W.M."/>
            <person name="Barrangou R."/>
            <person name="Klaenhammer T.R."/>
            <person name="Caufield P.W."/>
            <person name="Cui Y."/>
            <person name="Zhang H."/>
            <person name="O'Toole P.W."/>
        </authorList>
    </citation>
    <scope>NUCLEOTIDE SEQUENCE [LARGE SCALE GENOMIC DNA]</scope>
    <source>
        <strain evidence="2 3">DSM 19971</strain>
    </source>
</reference>
<name>A0A0R1PRG4_9LACO</name>
<dbReference type="AlphaFoldDB" id="A0A0R1PRG4"/>
<keyword evidence="3" id="KW-1185">Reference proteome</keyword>
<feature type="transmembrane region" description="Helical" evidence="1">
    <location>
        <begin position="73"/>
        <end position="93"/>
    </location>
</feature>
<organism evidence="2 3">
    <name type="scientific">Liquorilactobacillus uvarum DSM 19971</name>
    <dbReference type="NCBI Taxonomy" id="1423812"/>
    <lineage>
        <taxon>Bacteria</taxon>
        <taxon>Bacillati</taxon>
        <taxon>Bacillota</taxon>
        <taxon>Bacilli</taxon>
        <taxon>Lactobacillales</taxon>
        <taxon>Lactobacillaceae</taxon>
        <taxon>Liquorilactobacillus</taxon>
    </lineage>
</organism>